<reference evidence="2" key="1">
    <citation type="submission" date="2021-01" db="EMBL/GenBank/DDBJ databases">
        <authorList>
            <person name="Corre E."/>
            <person name="Pelletier E."/>
            <person name="Niang G."/>
            <person name="Scheremetjew M."/>
            <person name="Finn R."/>
            <person name="Kale V."/>
            <person name="Holt S."/>
            <person name="Cochrane G."/>
            <person name="Meng A."/>
            <person name="Brown T."/>
            <person name="Cohen L."/>
        </authorList>
    </citation>
    <scope>NUCLEOTIDE SEQUENCE</scope>
    <source>
        <strain evidence="2">CCMP281</strain>
    </source>
</reference>
<sequence>MAKAQHEFHGRQLAKLDQEQRDRIKQVRGEGSVTLNALTAKVKADELELETKIAEKKKEIALANRAEVLEVKKLTSDAVTDASKKLFYEQRKTLAENTRQAEAAWISERDQKKAEFVAKAKATKAELEAGRQRTKANREAIVKQRQDAATKGRKEQAEIKDTLEKLAEVSASGVKGTHDKMYKQKYVAAPDADKLTASPYANTVA</sequence>
<accession>A0A7S3C4U3</accession>
<protein>
    <submittedName>
        <fullName evidence="2">Uncharacterized protein</fullName>
    </submittedName>
</protein>
<proteinExistence type="predicted"/>
<organism evidence="2">
    <name type="scientific">Haptolina ericina</name>
    <dbReference type="NCBI Taxonomy" id="156174"/>
    <lineage>
        <taxon>Eukaryota</taxon>
        <taxon>Haptista</taxon>
        <taxon>Haptophyta</taxon>
        <taxon>Prymnesiophyceae</taxon>
        <taxon>Prymnesiales</taxon>
        <taxon>Prymnesiaceae</taxon>
        <taxon>Haptolina</taxon>
    </lineage>
</organism>
<evidence type="ECO:0000313" key="2">
    <source>
        <dbReference type="EMBL" id="CAE0154221.1"/>
    </source>
</evidence>
<dbReference type="EMBL" id="HBHX01073033">
    <property type="protein sequence ID" value="CAE0154221.1"/>
    <property type="molecule type" value="Transcribed_RNA"/>
</dbReference>
<feature type="region of interest" description="Disordered" evidence="1">
    <location>
        <begin position="126"/>
        <end position="156"/>
    </location>
</feature>
<dbReference type="AlphaFoldDB" id="A0A7S3C4U3"/>
<name>A0A7S3C4U3_9EUKA</name>
<evidence type="ECO:0000256" key="1">
    <source>
        <dbReference type="SAM" id="MobiDB-lite"/>
    </source>
</evidence>
<gene>
    <name evidence="2" type="ORF">HERI1096_LOCUS40423</name>
</gene>